<evidence type="ECO:0000313" key="3">
    <source>
        <dbReference type="Proteomes" id="UP000032180"/>
    </source>
</evidence>
<dbReference type="Proteomes" id="UP000032180">
    <property type="component" value="Chromosome 4"/>
</dbReference>
<dbReference type="EnsemblPlants" id="LPERR04G03030.1">
    <property type="protein sequence ID" value="LPERR04G03030.1"/>
    <property type="gene ID" value="LPERR04G03030"/>
</dbReference>
<name>A0A0D9W2R0_9ORYZ</name>
<dbReference type="STRING" id="77586.A0A0D9W2R0"/>
<feature type="region of interest" description="Disordered" evidence="1">
    <location>
        <begin position="167"/>
        <end position="199"/>
    </location>
</feature>
<reference evidence="2 3" key="1">
    <citation type="submission" date="2012-08" db="EMBL/GenBank/DDBJ databases">
        <title>Oryza genome evolution.</title>
        <authorList>
            <person name="Wing R.A."/>
        </authorList>
    </citation>
    <scope>NUCLEOTIDE SEQUENCE</scope>
</reference>
<reference evidence="2" key="3">
    <citation type="submission" date="2015-04" db="UniProtKB">
        <authorList>
            <consortium name="EnsemblPlants"/>
        </authorList>
    </citation>
    <scope>IDENTIFICATION</scope>
</reference>
<dbReference type="Gramene" id="LPERR04G03030.1">
    <property type="protein sequence ID" value="LPERR04G03030.1"/>
    <property type="gene ID" value="LPERR04G03030"/>
</dbReference>
<feature type="compositionally biased region" description="Basic and acidic residues" evidence="1">
    <location>
        <begin position="167"/>
        <end position="182"/>
    </location>
</feature>
<keyword evidence="3" id="KW-1185">Reference proteome</keyword>
<reference evidence="3" key="2">
    <citation type="submission" date="2013-12" db="EMBL/GenBank/DDBJ databases">
        <authorList>
            <person name="Yu Y."/>
            <person name="Lee S."/>
            <person name="de Baynast K."/>
            <person name="Wissotski M."/>
            <person name="Liu L."/>
            <person name="Talag J."/>
            <person name="Goicoechea J."/>
            <person name="Angelova A."/>
            <person name="Jetty R."/>
            <person name="Kudrna D."/>
            <person name="Golser W."/>
            <person name="Rivera L."/>
            <person name="Zhang J."/>
            <person name="Wing R."/>
        </authorList>
    </citation>
    <scope>NUCLEOTIDE SEQUENCE</scope>
</reference>
<dbReference type="HOGENOM" id="CLU_040723_2_0_1"/>
<evidence type="ECO:0000256" key="1">
    <source>
        <dbReference type="SAM" id="MobiDB-lite"/>
    </source>
</evidence>
<proteinExistence type="predicted"/>
<feature type="compositionally biased region" description="Acidic residues" evidence="1">
    <location>
        <begin position="183"/>
        <end position="199"/>
    </location>
</feature>
<dbReference type="PANTHER" id="PTHR34194:SF31">
    <property type="entry name" value="OS04G0221000 PROTEIN"/>
    <property type="match status" value="1"/>
</dbReference>
<organism evidence="2 3">
    <name type="scientific">Leersia perrieri</name>
    <dbReference type="NCBI Taxonomy" id="77586"/>
    <lineage>
        <taxon>Eukaryota</taxon>
        <taxon>Viridiplantae</taxon>
        <taxon>Streptophyta</taxon>
        <taxon>Embryophyta</taxon>
        <taxon>Tracheophyta</taxon>
        <taxon>Spermatophyta</taxon>
        <taxon>Magnoliopsida</taxon>
        <taxon>Liliopsida</taxon>
        <taxon>Poales</taxon>
        <taxon>Poaceae</taxon>
        <taxon>BOP clade</taxon>
        <taxon>Oryzoideae</taxon>
        <taxon>Oryzeae</taxon>
        <taxon>Oryzinae</taxon>
        <taxon>Leersia</taxon>
    </lineage>
</organism>
<feature type="compositionally biased region" description="Basic residues" evidence="1">
    <location>
        <begin position="114"/>
        <end position="129"/>
    </location>
</feature>
<dbReference type="PANTHER" id="PTHR34194">
    <property type="entry name" value="F14J8.16 PROTEIN"/>
    <property type="match status" value="1"/>
</dbReference>
<accession>A0A0D9W2R0</accession>
<feature type="region of interest" description="Disordered" evidence="1">
    <location>
        <begin position="95"/>
        <end position="129"/>
    </location>
</feature>
<evidence type="ECO:0000313" key="2">
    <source>
        <dbReference type="EnsemblPlants" id="LPERR04G03030.1"/>
    </source>
</evidence>
<dbReference type="eggNOG" id="ENOG502S39P">
    <property type="taxonomic scope" value="Eukaryota"/>
</dbReference>
<protein>
    <submittedName>
        <fullName evidence="2">Uncharacterized protein</fullName>
    </submittedName>
</protein>
<dbReference type="AlphaFoldDB" id="A0A0D9W2R0"/>
<sequence length="328" mass="38813">MESRSASTRKRKAPITCEEDRLSWVPIKYDVNADVEDEYRVFLENVRVCKNGDFVLKYDGEEIWYGGEASVKKDKNKRTRKRRRRRKVVEVMVISSDDSANESNPIEGGATQQKAKKQKDKKERRRRRRKRREMVEVVVISSDESADVSNLVLGRAFLQKEAKELEENQAEMEEKDKTKEVDENQEEMEEKYEEKEVDDIEEDSTGVIWPAHINDREESEFKQGLIDALSKPFSKEEYDNLYRMATICKPVMMEFRTRSGSKFYYSKDRVGKSYLKQYPDLQDQVKETSHPNHVALLRGVFYWLENVAQQGRFSPWTNEHRRYKVIYS</sequence>